<dbReference type="GO" id="GO:0070461">
    <property type="term" value="C:SAGA-type complex"/>
    <property type="evidence" value="ECO:0007669"/>
    <property type="project" value="UniProtKB-ARBA"/>
</dbReference>
<comment type="function">
    <text evidence="10">Functions as component of the transcription regulatory histone acetylation (HAT) complex SAGA. At the promoters, SAGA is required for recruitment of the basal transcription machinery. It influences RNA polymerase II transcriptional activity through different activities such as TBP interaction and promoter selectivity, interaction with transcription activators, and chromatin modification through histone acetylation and deubiquitination. SAGA acetylates nucleosomal histone H3 to some extent (to form H3K9ac, H3K14ac, H3K18ac and H3K23ac). SAGA interacts with DNA via upstream activating sequences (UASs). Involved in transcriptional regulation of a subset of SAGA-regulated genes. Within the SAGA complex, participates in a subcomplex, that specifically deubiquitinates histones H2B.</text>
</comment>
<evidence type="ECO:0000256" key="4">
    <source>
        <dbReference type="ARBA" id="ARBA00022833"/>
    </source>
</evidence>
<feature type="region of interest" description="Disordered" evidence="11">
    <location>
        <begin position="174"/>
        <end position="306"/>
    </location>
</feature>
<organism evidence="12 13">
    <name type="scientific">Lipomyces starkeyi NRRL Y-11557</name>
    <dbReference type="NCBI Taxonomy" id="675824"/>
    <lineage>
        <taxon>Eukaryota</taxon>
        <taxon>Fungi</taxon>
        <taxon>Dikarya</taxon>
        <taxon>Ascomycota</taxon>
        <taxon>Saccharomycotina</taxon>
        <taxon>Lipomycetes</taxon>
        <taxon>Lipomycetales</taxon>
        <taxon>Lipomycetaceae</taxon>
        <taxon>Lipomyces</taxon>
    </lineage>
</organism>
<dbReference type="AlphaFoldDB" id="A0A1E3QFK3"/>
<keyword evidence="4" id="KW-0862">Zinc</keyword>
<dbReference type="STRING" id="675824.A0A1E3QFK3"/>
<comment type="similarity">
    <text evidence="10">Belongs to the SGF11 family.</text>
</comment>
<dbReference type="EMBL" id="KV454289">
    <property type="protein sequence ID" value="ODQ76456.1"/>
    <property type="molecule type" value="Genomic_DNA"/>
</dbReference>
<keyword evidence="13" id="KW-1185">Reference proteome</keyword>
<dbReference type="Gene3D" id="3.30.160.60">
    <property type="entry name" value="Classic Zinc Finger"/>
    <property type="match status" value="1"/>
</dbReference>
<proteinExistence type="inferred from homology"/>
<evidence type="ECO:0000256" key="8">
    <source>
        <dbReference type="ARBA" id="ARBA00023163"/>
    </source>
</evidence>
<keyword evidence="2" id="KW-0479">Metal-binding</keyword>
<evidence type="ECO:0000256" key="2">
    <source>
        <dbReference type="ARBA" id="ARBA00022723"/>
    </source>
</evidence>
<keyword evidence="6" id="KW-0805">Transcription regulation</keyword>
<dbReference type="Proteomes" id="UP000094385">
    <property type="component" value="Unassembled WGS sequence"/>
</dbReference>
<dbReference type="GO" id="GO:0006325">
    <property type="term" value="P:chromatin organization"/>
    <property type="evidence" value="ECO:0007669"/>
    <property type="project" value="UniProtKB-KW"/>
</dbReference>
<reference evidence="12 13" key="1">
    <citation type="journal article" date="2016" name="Proc. Natl. Acad. Sci. U.S.A.">
        <title>Comparative genomics of biotechnologically important yeasts.</title>
        <authorList>
            <person name="Riley R."/>
            <person name="Haridas S."/>
            <person name="Wolfe K.H."/>
            <person name="Lopes M.R."/>
            <person name="Hittinger C.T."/>
            <person name="Goeker M."/>
            <person name="Salamov A.A."/>
            <person name="Wisecaver J.H."/>
            <person name="Long T.M."/>
            <person name="Calvey C.H."/>
            <person name="Aerts A.L."/>
            <person name="Barry K.W."/>
            <person name="Choi C."/>
            <person name="Clum A."/>
            <person name="Coughlan A.Y."/>
            <person name="Deshpande S."/>
            <person name="Douglass A.P."/>
            <person name="Hanson S.J."/>
            <person name="Klenk H.-P."/>
            <person name="LaButti K.M."/>
            <person name="Lapidus A."/>
            <person name="Lindquist E.A."/>
            <person name="Lipzen A.M."/>
            <person name="Meier-Kolthoff J.P."/>
            <person name="Ohm R.A."/>
            <person name="Otillar R.P."/>
            <person name="Pangilinan J.L."/>
            <person name="Peng Y."/>
            <person name="Rokas A."/>
            <person name="Rosa C.A."/>
            <person name="Scheuner C."/>
            <person name="Sibirny A.A."/>
            <person name="Slot J.C."/>
            <person name="Stielow J.B."/>
            <person name="Sun H."/>
            <person name="Kurtzman C.P."/>
            <person name="Blackwell M."/>
            <person name="Grigoriev I.V."/>
            <person name="Jeffries T.W."/>
        </authorList>
    </citation>
    <scope>NUCLEOTIDE SEQUENCE [LARGE SCALE GENOMIC DNA]</scope>
    <source>
        <strain evidence="12 13">NRRL Y-11557</strain>
    </source>
</reference>
<dbReference type="InterPro" id="IPR013246">
    <property type="entry name" value="SAGA_su_Sgf11"/>
</dbReference>
<accession>A0A1E3QFK3</accession>
<evidence type="ECO:0000256" key="1">
    <source>
        <dbReference type="ARBA" id="ARBA00004123"/>
    </source>
</evidence>
<name>A0A1E3QFK3_LIPST</name>
<evidence type="ECO:0000256" key="5">
    <source>
        <dbReference type="ARBA" id="ARBA00022853"/>
    </source>
</evidence>
<keyword evidence="7 10" id="KW-0010">Activator</keyword>
<dbReference type="OrthoDB" id="21557at2759"/>
<evidence type="ECO:0000256" key="3">
    <source>
        <dbReference type="ARBA" id="ARBA00022771"/>
    </source>
</evidence>
<sequence length="306" mass="33054">MSSSQPQISLPLLVRIVSRAYTRQIYNSLSLLQDLVQPITHDIALEAFSREKRSRQPCPSCGAIHNSRASSGAVGKGHYVDRPGQDIYGRAKQHASESGSYFECANCARKVAASRYAAHLERCLGGRGARNKKYASYFCYIESFVRLSILLEAIYWRMVTALRYSSAAASSSAPSIASPISLSPSSPYVTEDESPPTKPAAKRRKLNGAAKGQQHAHGVSTLPNSPATDAGHELDNHSDPGEITGRPSAKTAPGRSSEKTLPGMSSYHKSQVSKFLDRVGSPILQSTDNYSGKGRAGIKLENVDDE</sequence>
<evidence type="ECO:0000256" key="6">
    <source>
        <dbReference type="ARBA" id="ARBA00023015"/>
    </source>
</evidence>
<gene>
    <name evidence="12" type="ORF">LIPSTDRAFT_60599</name>
</gene>
<comment type="subunit">
    <text evidence="10">Component of the 1.8 MDa SAGA transcription coactivator-HAT complex. SAGA is built of 5 distinct domains with specialized functions. Within the SAGA complex, SUS1, SGF11, SGF73 and UBP8 form an additional subcomplex of SAGA called the DUB module (deubiquitination module). Interacts directly with SGF73, SUS1 and UBP8.</text>
</comment>
<feature type="compositionally biased region" description="Basic and acidic residues" evidence="11">
    <location>
        <begin position="230"/>
        <end position="240"/>
    </location>
</feature>
<evidence type="ECO:0000313" key="12">
    <source>
        <dbReference type="EMBL" id="ODQ76456.1"/>
    </source>
</evidence>
<protein>
    <recommendedName>
        <fullName evidence="10">SAGA-associated factor 11</fullName>
    </recommendedName>
</protein>
<comment type="subcellular location">
    <subcellularLocation>
        <location evidence="1 10">Nucleus</location>
    </subcellularLocation>
</comment>
<keyword evidence="5" id="KW-0156">Chromatin regulator</keyword>
<keyword evidence="9" id="KW-0539">Nucleus</keyword>
<dbReference type="GO" id="GO:0005634">
    <property type="term" value="C:nucleus"/>
    <property type="evidence" value="ECO:0007669"/>
    <property type="project" value="UniProtKB-SubCell"/>
</dbReference>
<keyword evidence="8" id="KW-0804">Transcription</keyword>
<dbReference type="Pfam" id="PF08209">
    <property type="entry name" value="Sgf11"/>
    <property type="match status" value="1"/>
</dbReference>
<feature type="compositionally biased region" description="Low complexity" evidence="11">
    <location>
        <begin position="174"/>
        <end position="187"/>
    </location>
</feature>
<evidence type="ECO:0000256" key="9">
    <source>
        <dbReference type="ARBA" id="ARBA00023242"/>
    </source>
</evidence>
<keyword evidence="3" id="KW-0863">Zinc-finger</keyword>
<dbReference type="GO" id="GO:0008270">
    <property type="term" value="F:zinc ion binding"/>
    <property type="evidence" value="ECO:0007669"/>
    <property type="project" value="UniProtKB-KW"/>
</dbReference>
<evidence type="ECO:0000256" key="7">
    <source>
        <dbReference type="ARBA" id="ARBA00023159"/>
    </source>
</evidence>
<evidence type="ECO:0000313" key="13">
    <source>
        <dbReference type="Proteomes" id="UP000094385"/>
    </source>
</evidence>
<evidence type="ECO:0000256" key="11">
    <source>
        <dbReference type="SAM" id="MobiDB-lite"/>
    </source>
</evidence>
<evidence type="ECO:0000256" key="10">
    <source>
        <dbReference type="RuleBase" id="RU261113"/>
    </source>
</evidence>